<dbReference type="PROSITE" id="PS00983">
    <property type="entry name" value="LY6_UPAR"/>
    <property type="match status" value="1"/>
</dbReference>
<dbReference type="PANTHER" id="PTHR15049">
    <property type="entry name" value="GLYCOSYL-PHOSPHATIDYLINOSITOL-ANCHORED MOLECULE-LIKE PROTEIN-RELATED"/>
    <property type="match status" value="1"/>
</dbReference>
<comment type="subcellular location">
    <subcellularLocation>
        <location evidence="1">Cell membrane</location>
    </subcellularLocation>
</comment>
<reference evidence="8" key="2">
    <citation type="submission" date="2025-08" db="UniProtKB">
        <authorList>
            <consortium name="Ensembl"/>
        </authorList>
    </citation>
    <scope>IDENTIFICATION</scope>
    <source>
        <strain evidence="8">Thoroughbred</strain>
    </source>
</reference>
<dbReference type="PANTHER" id="PTHR15049:SF1">
    <property type="entry name" value="LYMPHOCYTE ANTIGEN 6K"/>
    <property type="match status" value="1"/>
</dbReference>
<evidence type="ECO:0000313" key="8">
    <source>
        <dbReference type="Ensembl" id="ENSECAP00000077262.1"/>
    </source>
</evidence>
<dbReference type="InterPro" id="IPR052874">
    <property type="entry name" value="Sperm-ZP_regulatory"/>
</dbReference>
<proteinExistence type="predicted"/>
<reference evidence="8 9" key="1">
    <citation type="journal article" date="2009" name="Science">
        <title>Genome sequence, comparative analysis, and population genetics of the domestic horse.</title>
        <authorList>
            <consortium name="Broad Institute Genome Sequencing Platform"/>
            <consortium name="Broad Institute Whole Genome Assembly Team"/>
            <person name="Wade C.M."/>
            <person name="Giulotto E."/>
            <person name="Sigurdsson S."/>
            <person name="Zoli M."/>
            <person name="Gnerre S."/>
            <person name="Imsland F."/>
            <person name="Lear T.L."/>
            <person name="Adelson D.L."/>
            <person name="Bailey E."/>
            <person name="Bellone R.R."/>
            <person name="Bloecker H."/>
            <person name="Distl O."/>
            <person name="Edgar R.C."/>
            <person name="Garber M."/>
            <person name="Leeb T."/>
            <person name="Mauceli E."/>
            <person name="MacLeod J.N."/>
            <person name="Penedo M.C.T."/>
            <person name="Raison J.M."/>
            <person name="Sharpe T."/>
            <person name="Vogel J."/>
            <person name="Andersson L."/>
            <person name="Antczak D.F."/>
            <person name="Biagi T."/>
            <person name="Binns M.M."/>
            <person name="Chowdhary B.P."/>
            <person name="Coleman S.J."/>
            <person name="Della Valle G."/>
            <person name="Fryc S."/>
            <person name="Guerin G."/>
            <person name="Hasegawa T."/>
            <person name="Hill E.W."/>
            <person name="Jurka J."/>
            <person name="Kiialainen A."/>
            <person name="Lindgren G."/>
            <person name="Liu J."/>
            <person name="Magnani E."/>
            <person name="Mickelson J.R."/>
            <person name="Murray J."/>
            <person name="Nergadze S.G."/>
            <person name="Onofrio R."/>
            <person name="Pedroni S."/>
            <person name="Piras M.F."/>
            <person name="Raudsepp T."/>
            <person name="Rocchi M."/>
            <person name="Roeed K.H."/>
            <person name="Ryder O.A."/>
            <person name="Searle S."/>
            <person name="Skow L."/>
            <person name="Swinburne J.E."/>
            <person name="Syvaenen A.C."/>
            <person name="Tozaki T."/>
            <person name="Valberg S.J."/>
            <person name="Vaudin M."/>
            <person name="White J.R."/>
            <person name="Zody M.C."/>
            <person name="Lander E.S."/>
            <person name="Lindblad-Toh K."/>
        </authorList>
    </citation>
    <scope>NUCLEOTIDE SEQUENCE [LARGE SCALE GENOMIC DNA]</scope>
    <source>
        <strain evidence="8 9">Thoroughbred</strain>
    </source>
</reference>
<keyword evidence="5" id="KW-0325">Glycoprotein</keyword>
<accession>A0A9L0SQQ3</accession>
<dbReference type="Pfam" id="PF00087">
    <property type="entry name" value="Toxin_TOLIP"/>
    <property type="match status" value="1"/>
</dbReference>
<keyword evidence="4" id="KW-0472">Membrane</keyword>
<dbReference type="AlphaFoldDB" id="A0A9L0SQQ3"/>
<evidence type="ECO:0000256" key="2">
    <source>
        <dbReference type="ARBA" id="ARBA00022475"/>
    </source>
</evidence>
<dbReference type="InterPro" id="IPR045860">
    <property type="entry name" value="Snake_toxin-like_sf"/>
</dbReference>
<reference evidence="8" key="3">
    <citation type="submission" date="2025-09" db="UniProtKB">
        <authorList>
            <consortium name="Ensembl"/>
        </authorList>
    </citation>
    <scope>IDENTIFICATION</scope>
    <source>
        <strain evidence="8">Thoroughbred</strain>
    </source>
</reference>
<dbReference type="GeneTree" id="ENSGT00940000159966"/>
<dbReference type="InterPro" id="IPR035076">
    <property type="entry name" value="Toxin/TOLIP"/>
</dbReference>
<sequence>AGRGCVSGTQKVPEGSGRFLQTRGRHGRFHKVRAPHGRACAALRLEPQSRSAAAGHGGDRPGCPGRLRSQWCRPDVLTWVQADDIVPCPSRALPRAQLLAPGRLGSSASAPLVLTLISRAVTGPELPRGGGQPRAGPRGRGRPSSLALGRGRVRPSAASESGGRCRPRGCCVAQCVCRVQPSRDRCGPKDPPFSPLPLGGCSRVHTGVRGCTVAPRERLPGRLLLRTRCAELCGGQAPLEMTLLLALLLAMGLPQVETNVTGSGRQDVLRCHVCERENNFNCAGPTNCSDRETYCSFAVVRIFPRFFYVSKQCAEYCSIKPPYLEKSFVIIKPMPFLYVMCCQTSLCNDAEPDIRDEEDNTKKKPKKASAVRSSRAGLLVFLTLASVFLGLRLP</sequence>
<organism evidence="8 9">
    <name type="scientific">Equus caballus</name>
    <name type="common">Horse</name>
    <dbReference type="NCBI Taxonomy" id="9796"/>
    <lineage>
        <taxon>Eukaryota</taxon>
        <taxon>Metazoa</taxon>
        <taxon>Chordata</taxon>
        <taxon>Craniata</taxon>
        <taxon>Vertebrata</taxon>
        <taxon>Euteleostomi</taxon>
        <taxon>Mammalia</taxon>
        <taxon>Eutheria</taxon>
        <taxon>Laurasiatheria</taxon>
        <taxon>Perissodactyla</taxon>
        <taxon>Equidae</taxon>
        <taxon>Equus</taxon>
    </lineage>
</organism>
<dbReference type="InterPro" id="IPR018363">
    <property type="entry name" value="CD59_antigen_CS"/>
</dbReference>
<dbReference type="SMART" id="SM00134">
    <property type="entry name" value="LU"/>
    <property type="match status" value="1"/>
</dbReference>
<dbReference type="Gene3D" id="2.10.60.10">
    <property type="entry name" value="CD59"/>
    <property type="match status" value="1"/>
</dbReference>
<evidence type="ECO:0000313" key="9">
    <source>
        <dbReference type="Proteomes" id="UP000002281"/>
    </source>
</evidence>
<evidence type="ECO:0000256" key="5">
    <source>
        <dbReference type="ARBA" id="ARBA00023180"/>
    </source>
</evidence>
<evidence type="ECO:0000256" key="1">
    <source>
        <dbReference type="ARBA" id="ARBA00004236"/>
    </source>
</evidence>
<dbReference type="SUPFAM" id="SSF57302">
    <property type="entry name" value="Snake toxin-like"/>
    <property type="match status" value="1"/>
</dbReference>
<dbReference type="Ensembl" id="ENSECAT00000140834.1">
    <property type="protein sequence ID" value="ENSECAP00000077262.1"/>
    <property type="gene ID" value="ENSECAG00000031771.2"/>
</dbReference>
<keyword evidence="3" id="KW-0732">Signal</keyword>
<evidence type="ECO:0000259" key="7">
    <source>
        <dbReference type="SMART" id="SM00134"/>
    </source>
</evidence>
<dbReference type="InterPro" id="IPR016054">
    <property type="entry name" value="LY6_UPA_recep-like"/>
</dbReference>
<dbReference type="Proteomes" id="UP000002281">
    <property type="component" value="Chromosome 9"/>
</dbReference>
<dbReference type="GO" id="GO:0005886">
    <property type="term" value="C:plasma membrane"/>
    <property type="evidence" value="ECO:0007669"/>
    <property type="project" value="UniProtKB-SubCell"/>
</dbReference>
<keyword evidence="9" id="KW-1185">Reference proteome</keyword>
<protein>
    <recommendedName>
        <fullName evidence="7">UPAR/Ly6 domain-containing protein</fullName>
    </recommendedName>
</protein>
<evidence type="ECO:0000256" key="6">
    <source>
        <dbReference type="SAM" id="MobiDB-lite"/>
    </source>
</evidence>
<dbReference type="GO" id="GO:0007339">
    <property type="term" value="P:binding of sperm to zona pellucida"/>
    <property type="evidence" value="ECO:0000318"/>
    <property type="project" value="GO_Central"/>
</dbReference>
<evidence type="ECO:0000256" key="3">
    <source>
        <dbReference type="ARBA" id="ARBA00022729"/>
    </source>
</evidence>
<evidence type="ECO:0000256" key="4">
    <source>
        <dbReference type="ARBA" id="ARBA00023136"/>
    </source>
</evidence>
<dbReference type="CDD" id="cd23550">
    <property type="entry name" value="TFP_LU_ECD_Ly6K"/>
    <property type="match status" value="1"/>
</dbReference>
<dbReference type="GO" id="GO:0001669">
    <property type="term" value="C:acrosomal vesicle"/>
    <property type="evidence" value="ECO:0000318"/>
    <property type="project" value="GO_Central"/>
</dbReference>
<name>A0A9L0SQQ3_HORSE</name>
<keyword evidence="2" id="KW-1003">Cell membrane</keyword>
<feature type="region of interest" description="Disordered" evidence="6">
    <location>
        <begin position="122"/>
        <end position="166"/>
    </location>
</feature>
<feature type="domain" description="UPAR/Ly6" evidence="7">
    <location>
        <begin position="269"/>
        <end position="361"/>
    </location>
</feature>